<dbReference type="KEGG" id="tti:THITH_15805"/>
<accession>W0DLM9</accession>
<dbReference type="InterPro" id="IPR051698">
    <property type="entry name" value="Transposase_11-like"/>
</dbReference>
<evidence type="ECO:0000313" key="1">
    <source>
        <dbReference type="EMBL" id="AHE99504.1"/>
    </source>
</evidence>
<dbReference type="PANTHER" id="PTHR30298:SF0">
    <property type="entry name" value="PROTEIN YBFL-RELATED"/>
    <property type="match status" value="1"/>
</dbReference>
<proteinExistence type="predicted"/>
<dbReference type="STRING" id="713585.THITH_15805"/>
<reference evidence="1 2" key="1">
    <citation type="submission" date="2013-12" db="EMBL/GenBank/DDBJ databases">
        <authorList>
            <consortium name="DOE Joint Genome Institute"/>
            <person name="Muyzer G."/>
            <person name="Huntemann M."/>
            <person name="Han J."/>
            <person name="Chen A."/>
            <person name="Kyrpides N."/>
            <person name="Mavromatis K."/>
            <person name="Markowitz V."/>
            <person name="Palaniappan K."/>
            <person name="Ivanova N."/>
            <person name="Schaumberg A."/>
            <person name="Pati A."/>
            <person name="Liolios K."/>
            <person name="Nordberg H.P."/>
            <person name="Cantor M.N."/>
            <person name="Hua S.X."/>
            <person name="Woyke T."/>
        </authorList>
    </citation>
    <scope>NUCLEOTIDE SEQUENCE [LARGE SCALE GENOMIC DNA]</scope>
    <source>
        <strain evidence="1 2">ARh 1</strain>
    </source>
</reference>
<gene>
    <name evidence="1" type="ORF">THITH_15805</name>
</gene>
<dbReference type="PANTHER" id="PTHR30298">
    <property type="entry name" value="H REPEAT-ASSOCIATED PREDICTED TRANSPOSASE"/>
    <property type="match status" value="1"/>
</dbReference>
<sequence length="106" mass="12746">MRSHWGIENQLHWALDATFREDDNRIRRDHAPPSSNTLRQFTLNLLKRYPDRRSIKRKRLSAAISDDFRANLVFRQAWLFGCPADNHLVLPFALFWITMRHFDRIV</sequence>
<protein>
    <submittedName>
        <fullName evidence="1">Transposase ISPg6</fullName>
    </submittedName>
</protein>
<evidence type="ECO:0000313" key="2">
    <source>
        <dbReference type="Proteomes" id="UP000005289"/>
    </source>
</evidence>
<organism evidence="1 2">
    <name type="scientific">Thioalkalivibrio paradoxus ARh 1</name>
    <dbReference type="NCBI Taxonomy" id="713585"/>
    <lineage>
        <taxon>Bacteria</taxon>
        <taxon>Pseudomonadati</taxon>
        <taxon>Pseudomonadota</taxon>
        <taxon>Gammaproteobacteria</taxon>
        <taxon>Chromatiales</taxon>
        <taxon>Ectothiorhodospiraceae</taxon>
        <taxon>Thioalkalivibrio</taxon>
    </lineage>
</organism>
<dbReference type="EMBL" id="CP007029">
    <property type="protein sequence ID" value="AHE99504.1"/>
    <property type="molecule type" value="Genomic_DNA"/>
</dbReference>
<dbReference type="AlphaFoldDB" id="W0DLM9"/>
<name>W0DLM9_9GAMM</name>
<keyword evidence="2" id="KW-1185">Reference proteome</keyword>
<dbReference type="HOGENOM" id="CLU_2222042_0_0_6"/>
<dbReference type="Proteomes" id="UP000005289">
    <property type="component" value="Chromosome"/>
</dbReference>